<evidence type="ECO:0000259" key="3">
    <source>
        <dbReference type="Pfam" id="PF12697"/>
    </source>
</evidence>
<name>A0A098BTD1_9NOCA</name>
<dbReference type="PANTHER" id="PTHR43433">
    <property type="entry name" value="HYDROLASE, ALPHA/BETA FOLD FAMILY PROTEIN"/>
    <property type="match status" value="1"/>
</dbReference>
<dbReference type="InterPro" id="IPR000073">
    <property type="entry name" value="AB_hydrolase_1"/>
</dbReference>
<sequence>MPGPDPRRVTVAADDGVPLSVRVHGPVDALVTVVLVHGHCLHTGSWSAVRERLAGQAGAGVRIVAYDQRGHGRSGIGAPETYTIEQLAHDLDVVLRTVVPPGPVVLAGHSMGGMVAMAYARLYPERIGSRVVGAALVATAASGLAESGLGRYLRHPAVSVLHRAVRRAPRVMQGSMRIGGRMCGPVVRRGAADSWARSLATALATETSIVTLSRFLAAFAVLDESAALAVLAAIPVLVLGGSADELTPFAHSRAIAARLPAAELVRVDGAGHSVIVERADEVAAALLRLLTHVRGVAAPVAVV</sequence>
<dbReference type="InterPro" id="IPR050471">
    <property type="entry name" value="AB_hydrolase"/>
</dbReference>
<evidence type="ECO:0000313" key="5">
    <source>
        <dbReference type="Proteomes" id="UP000042997"/>
    </source>
</evidence>
<dbReference type="SUPFAM" id="SSF53474">
    <property type="entry name" value="alpha/beta-Hydrolases"/>
    <property type="match status" value="1"/>
</dbReference>
<evidence type="ECO:0000313" key="4">
    <source>
        <dbReference type="EMBL" id="CDZ91502.1"/>
    </source>
</evidence>
<comment type="similarity">
    <text evidence="1">Belongs to the peptidase S33 family.</text>
</comment>
<keyword evidence="4" id="KW-0560">Oxidoreductase</keyword>
<organism evidence="4 5">
    <name type="scientific">Rhodococcus ruber</name>
    <dbReference type="NCBI Taxonomy" id="1830"/>
    <lineage>
        <taxon>Bacteria</taxon>
        <taxon>Bacillati</taxon>
        <taxon>Actinomycetota</taxon>
        <taxon>Actinomycetes</taxon>
        <taxon>Mycobacteriales</taxon>
        <taxon>Nocardiaceae</taxon>
        <taxon>Rhodococcus</taxon>
    </lineage>
</organism>
<keyword evidence="2" id="KW-0378">Hydrolase</keyword>
<dbReference type="GO" id="GO:0006508">
    <property type="term" value="P:proteolysis"/>
    <property type="evidence" value="ECO:0007669"/>
    <property type="project" value="InterPro"/>
</dbReference>
<evidence type="ECO:0000256" key="1">
    <source>
        <dbReference type="ARBA" id="ARBA00010088"/>
    </source>
</evidence>
<dbReference type="GO" id="GO:0004177">
    <property type="term" value="F:aminopeptidase activity"/>
    <property type="evidence" value="ECO:0007669"/>
    <property type="project" value="UniProtKB-EC"/>
</dbReference>
<evidence type="ECO:0000256" key="2">
    <source>
        <dbReference type="ARBA" id="ARBA00022801"/>
    </source>
</evidence>
<dbReference type="PANTHER" id="PTHR43433:SF5">
    <property type="entry name" value="AB HYDROLASE-1 DOMAIN-CONTAINING PROTEIN"/>
    <property type="match status" value="1"/>
</dbReference>
<reference evidence="4 5" key="1">
    <citation type="journal article" date="2014" name="Genome Announc.">
        <title>Draft Genome Sequence of Propane- and Butane-Oxidizing Actinobacterium Rhodococcus ruber IEGM 231.</title>
        <authorList>
            <person name="Ivshina I.B."/>
            <person name="Kuyukina M.S."/>
            <person name="Krivoruchko A.V."/>
            <person name="Barbe V."/>
            <person name="Fischer C."/>
        </authorList>
    </citation>
    <scope>NUCLEOTIDE SEQUENCE [LARGE SCALE GENOMIC DNA]</scope>
</reference>
<dbReference type="eggNOG" id="COG2267">
    <property type="taxonomic scope" value="Bacteria"/>
</dbReference>
<dbReference type="PRINTS" id="PR00793">
    <property type="entry name" value="PROAMNOPTASE"/>
</dbReference>
<dbReference type="EMBL" id="CCSD01000099">
    <property type="protein sequence ID" value="CDZ91502.1"/>
    <property type="molecule type" value="Genomic_DNA"/>
</dbReference>
<gene>
    <name evidence="4" type="ORF">RHRU231_840031</name>
</gene>
<dbReference type="Proteomes" id="UP000042997">
    <property type="component" value="Unassembled WGS sequence"/>
</dbReference>
<dbReference type="InterPro" id="IPR029058">
    <property type="entry name" value="AB_hydrolase_fold"/>
</dbReference>
<protein>
    <submittedName>
        <fullName evidence="4">Putative non-heme chloroperoxidase</fullName>
    </submittedName>
</protein>
<dbReference type="Gene3D" id="3.40.50.1820">
    <property type="entry name" value="alpha/beta hydrolase"/>
    <property type="match status" value="1"/>
</dbReference>
<proteinExistence type="inferred from homology"/>
<dbReference type="Pfam" id="PF12697">
    <property type="entry name" value="Abhydrolase_6"/>
    <property type="match status" value="1"/>
</dbReference>
<accession>A0A098BTD1</accession>
<dbReference type="AlphaFoldDB" id="A0A098BTD1"/>
<dbReference type="PRINTS" id="PR00111">
    <property type="entry name" value="ABHYDROLASE"/>
</dbReference>
<dbReference type="GO" id="GO:0004601">
    <property type="term" value="F:peroxidase activity"/>
    <property type="evidence" value="ECO:0007669"/>
    <property type="project" value="UniProtKB-KW"/>
</dbReference>
<dbReference type="InterPro" id="IPR002410">
    <property type="entry name" value="Peptidase_S33"/>
</dbReference>
<feature type="domain" description="AB hydrolase-1" evidence="3">
    <location>
        <begin position="33"/>
        <end position="285"/>
    </location>
</feature>
<keyword evidence="4" id="KW-0575">Peroxidase</keyword>